<keyword evidence="5" id="KW-1185">Reference proteome</keyword>
<protein>
    <submittedName>
        <fullName evidence="4">Uncharacterized protein</fullName>
    </submittedName>
</protein>
<dbReference type="GeneID" id="25738204"/>
<dbReference type="OrthoDB" id="10588579at2759"/>
<dbReference type="RefSeq" id="XP_013901651.1">
    <property type="nucleotide sequence ID" value="XM_014046197.1"/>
</dbReference>
<dbReference type="KEGG" id="mng:MNEG_5327"/>
<proteinExistence type="predicted"/>
<keyword evidence="2" id="KW-0472">Membrane</keyword>
<name>A0A0D2MQC7_9CHLO</name>
<gene>
    <name evidence="4" type="ORF">MNEG_5327</name>
</gene>
<keyword evidence="2" id="KW-0812">Transmembrane</keyword>
<accession>A0A0D2MQC7</accession>
<organism evidence="4 5">
    <name type="scientific">Monoraphidium neglectum</name>
    <dbReference type="NCBI Taxonomy" id="145388"/>
    <lineage>
        <taxon>Eukaryota</taxon>
        <taxon>Viridiplantae</taxon>
        <taxon>Chlorophyta</taxon>
        <taxon>core chlorophytes</taxon>
        <taxon>Chlorophyceae</taxon>
        <taxon>CS clade</taxon>
        <taxon>Sphaeropleales</taxon>
        <taxon>Selenastraceae</taxon>
        <taxon>Monoraphidium</taxon>
    </lineage>
</organism>
<evidence type="ECO:0000313" key="5">
    <source>
        <dbReference type="Proteomes" id="UP000054498"/>
    </source>
</evidence>
<keyword evidence="3" id="KW-0732">Signal</keyword>
<feature type="compositionally biased region" description="Low complexity" evidence="1">
    <location>
        <begin position="44"/>
        <end position="55"/>
    </location>
</feature>
<evidence type="ECO:0000256" key="1">
    <source>
        <dbReference type="SAM" id="MobiDB-lite"/>
    </source>
</evidence>
<evidence type="ECO:0000256" key="3">
    <source>
        <dbReference type="SAM" id="SignalP"/>
    </source>
</evidence>
<keyword evidence="2" id="KW-1133">Transmembrane helix</keyword>
<feature type="transmembrane region" description="Helical" evidence="2">
    <location>
        <begin position="252"/>
        <end position="271"/>
    </location>
</feature>
<feature type="chain" id="PRO_5002247954" evidence="3">
    <location>
        <begin position="31"/>
        <end position="272"/>
    </location>
</feature>
<dbReference type="Proteomes" id="UP000054498">
    <property type="component" value="Unassembled WGS sequence"/>
</dbReference>
<evidence type="ECO:0000313" key="4">
    <source>
        <dbReference type="EMBL" id="KIZ02632.1"/>
    </source>
</evidence>
<evidence type="ECO:0000256" key="2">
    <source>
        <dbReference type="SAM" id="Phobius"/>
    </source>
</evidence>
<reference evidence="4 5" key="1">
    <citation type="journal article" date="2013" name="BMC Genomics">
        <title>Reconstruction of the lipid metabolism for the microalga Monoraphidium neglectum from its genome sequence reveals characteristics suitable for biofuel production.</title>
        <authorList>
            <person name="Bogen C."/>
            <person name="Al-Dilaimi A."/>
            <person name="Albersmeier A."/>
            <person name="Wichmann J."/>
            <person name="Grundmann M."/>
            <person name="Rupp O."/>
            <person name="Lauersen K.J."/>
            <person name="Blifernez-Klassen O."/>
            <person name="Kalinowski J."/>
            <person name="Goesmann A."/>
            <person name="Mussgnug J.H."/>
            <person name="Kruse O."/>
        </authorList>
    </citation>
    <scope>NUCLEOTIDE SEQUENCE [LARGE SCALE GENOMIC DNA]</scope>
    <source>
        <strain evidence="4 5">SAG 48.87</strain>
    </source>
</reference>
<dbReference type="STRING" id="145388.A0A0D2MQC7"/>
<sequence>MAGARGIMRVCPLLALVMLTCAALAPPAQAAFGGGARSSGGFGSSKSSSSFSGSSKPAMGVPVSGGGGTVTGVPVSGAGTYRPAPGAALPTMPVSSAAAGKTPGGFGGAGAGAVGGAAVGGAASSAYRQRPSSLMPFAMGAFAGTAAYALLSSDPSAKCNGMRPECYKNVCTQALNDCPAAKGQALALTKCPSSTHTECWKSTNSSFLCLGRPRPSSVENVESFCEQPGQSVNGTGNTVLAPMNGAGAAGRGAGALGAAVVGAAALMLLLAA</sequence>
<dbReference type="EMBL" id="KK101005">
    <property type="protein sequence ID" value="KIZ02632.1"/>
    <property type="molecule type" value="Genomic_DNA"/>
</dbReference>
<dbReference type="AlphaFoldDB" id="A0A0D2MQC7"/>
<feature type="signal peptide" evidence="3">
    <location>
        <begin position="1"/>
        <end position="30"/>
    </location>
</feature>
<feature type="region of interest" description="Disordered" evidence="1">
    <location>
        <begin position="35"/>
        <end position="66"/>
    </location>
</feature>